<dbReference type="InterPro" id="IPR009057">
    <property type="entry name" value="Homeodomain-like_sf"/>
</dbReference>
<accession>A0ABQ2UIU4</accession>
<dbReference type="SUPFAM" id="SSF46689">
    <property type="entry name" value="Homeodomain-like"/>
    <property type="match status" value="1"/>
</dbReference>
<dbReference type="InterPro" id="IPR050109">
    <property type="entry name" value="HTH-type_TetR-like_transc_reg"/>
</dbReference>
<sequence length="218" mass="23696">MAQQERAERTRTAILDAAAEVFDEAGFFGATLSEILQRAGVTKGALYFHFQSKEEIAQAIIGEQFGVWDPISEIGTKGVQAVIDLTQAMARSLQRDVRVRASIRLVIEQGTFASPATDAYQGWIDVVESCLVYAQEKGDLRADVTPHDVATYVIGSFTGVQVSSEVLTGREDVVQRVTNMWRFLLPGIVPPRRLGKFNPAGPEPDPTTSTATDPALVG</sequence>
<evidence type="ECO:0000259" key="6">
    <source>
        <dbReference type="PROSITE" id="PS50977"/>
    </source>
</evidence>
<evidence type="ECO:0000256" key="5">
    <source>
        <dbReference type="SAM" id="MobiDB-lite"/>
    </source>
</evidence>
<dbReference type="PANTHER" id="PTHR30055:SF234">
    <property type="entry name" value="HTH-TYPE TRANSCRIPTIONAL REGULATOR BETI"/>
    <property type="match status" value="1"/>
</dbReference>
<keyword evidence="1" id="KW-0805">Transcription regulation</keyword>
<dbReference type="InterPro" id="IPR054126">
    <property type="entry name" value="CprB_TetR_C"/>
</dbReference>
<dbReference type="EMBL" id="BMRE01000008">
    <property type="protein sequence ID" value="GGU32315.1"/>
    <property type="molecule type" value="Genomic_DNA"/>
</dbReference>
<dbReference type="Pfam" id="PF00440">
    <property type="entry name" value="TetR_N"/>
    <property type="match status" value="1"/>
</dbReference>
<dbReference type="InterPro" id="IPR023772">
    <property type="entry name" value="DNA-bd_HTH_TetR-type_CS"/>
</dbReference>
<keyword evidence="8" id="KW-1185">Reference proteome</keyword>
<dbReference type="PROSITE" id="PS50977">
    <property type="entry name" value="HTH_TETR_2"/>
    <property type="match status" value="1"/>
</dbReference>
<dbReference type="Proteomes" id="UP000649573">
    <property type="component" value="Unassembled WGS sequence"/>
</dbReference>
<name>A0ABQ2UIU4_9PSEU</name>
<feature type="domain" description="HTH tetR-type" evidence="6">
    <location>
        <begin position="8"/>
        <end position="68"/>
    </location>
</feature>
<dbReference type="SUPFAM" id="SSF48498">
    <property type="entry name" value="Tetracyclin repressor-like, C-terminal domain"/>
    <property type="match status" value="1"/>
</dbReference>
<evidence type="ECO:0000256" key="3">
    <source>
        <dbReference type="ARBA" id="ARBA00023163"/>
    </source>
</evidence>
<evidence type="ECO:0000313" key="7">
    <source>
        <dbReference type="EMBL" id="GGU32315.1"/>
    </source>
</evidence>
<keyword evidence="2 4" id="KW-0238">DNA-binding</keyword>
<evidence type="ECO:0000256" key="2">
    <source>
        <dbReference type="ARBA" id="ARBA00023125"/>
    </source>
</evidence>
<comment type="caution">
    <text evidence="7">The sequence shown here is derived from an EMBL/GenBank/DDBJ whole genome shotgun (WGS) entry which is preliminary data.</text>
</comment>
<keyword evidence="3" id="KW-0804">Transcription</keyword>
<evidence type="ECO:0000256" key="4">
    <source>
        <dbReference type="PROSITE-ProRule" id="PRU00335"/>
    </source>
</evidence>
<feature type="region of interest" description="Disordered" evidence="5">
    <location>
        <begin position="195"/>
        <end position="218"/>
    </location>
</feature>
<dbReference type="Pfam" id="PF21935">
    <property type="entry name" value="TetR_C_45"/>
    <property type="match status" value="1"/>
</dbReference>
<dbReference type="RefSeq" id="WP_189253854.1">
    <property type="nucleotide sequence ID" value="NZ_BMRE01000008.1"/>
</dbReference>
<dbReference type="NCBIfam" id="NF041196">
    <property type="entry name" value="ScbR_bind_reg"/>
    <property type="match status" value="1"/>
</dbReference>
<dbReference type="InterPro" id="IPR047923">
    <property type="entry name" value="ArpA-like"/>
</dbReference>
<dbReference type="PANTHER" id="PTHR30055">
    <property type="entry name" value="HTH-TYPE TRANSCRIPTIONAL REGULATOR RUTR"/>
    <property type="match status" value="1"/>
</dbReference>
<dbReference type="Gene3D" id="1.10.357.10">
    <property type="entry name" value="Tetracycline Repressor, domain 2"/>
    <property type="match status" value="1"/>
</dbReference>
<dbReference type="PROSITE" id="PS01081">
    <property type="entry name" value="HTH_TETR_1"/>
    <property type="match status" value="1"/>
</dbReference>
<dbReference type="InterPro" id="IPR036271">
    <property type="entry name" value="Tet_transcr_reg_TetR-rel_C_sf"/>
</dbReference>
<proteinExistence type="predicted"/>
<protein>
    <submittedName>
        <fullName evidence="7">Gamma-butyrolactone-binding protein</fullName>
    </submittedName>
</protein>
<reference evidence="8" key="1">
    <citation type="journal article" date="2019" name="Int. J. Syst. Evol. Microbiol.">
        <title>The Global Catalogue of Microorganisms (GCM) 10K type strain sequencing project: providing services to taxonomists for standard genome sequencing and annotation.</title>
        <authorList>
            <consortium name="The Broad Institute Genomics Platform"/>
            <consortium name="The Broad Institute Genome Sequencing Center for Infectious Disease"/>
            <person name="Wu L."/>
            <person name="Ma J."/>
        </authorList>
    </citation>
    <scope>NUCLEOTIDE SEQUENCE [LARGE SCALE GENOMIC DNA]</scope>
    <source>
        <strain evidence="8">JCM 3296</strain>
    </source>
</reference>
<feature type="DNA-binding region" description="H-T-H motif" evidence="4">
    <location>
        <begin position="31"/>
        <end position="50"/>
    </location>
</feature>
<organism evidence="7 8">
    <name type="scientific">Lentzea flava</name>
    <dbReference type="NCBI Taxonomy" id="103732"/>
    <lineage>
        <taxon>Bacteria</taxon>
        <taxon>Bacillati</taxon>
        <taxon>Actinomycetota</taxon>
        <taxon>Actinomycetes</taxon>
        <taxon>Pseudonocardiales</taxon>
        <taxon>Pseudonocardiaceae</taxon>
        <taxon>Lentzea</taxon>
    </lineage>
</organism>
<feature type="compositionally biased region" description="Low complexity" evidence="5">
    <location>
        <begin position="206"/>
        <end position="218"/>
    </location>
</feature>
<dbReference type="PRINTS" id="PR00455">
    <property type="entry name" value="HTHTETR"/>
</dbReference>
<dbReference type="InterPro" id="IPR001647">
    <property type="entry name" value="HTH_TetR"/>
</dbReference>
<evidence type="ECO:0000313" key="8">
    <source>
        <dbReference type="Proteomes" id="UP000649573"/>
    </source>
</evidence>
<evidence type="ECO:0000256" key="1">
    <source>
        <dbReference type="ARBA" id="ARBA00023015"/>
    </source>
</evidence>
<gene>
    <name evidence="7" type="ORF">GCM10010178_25610</name>
</gene>